<keyword evidence="1" id="KW-1133">Transmembrane helix</keyword>
<evidence type="ECO:0000313" key="2">
    <source>
        <dbReference type="EMBL" id="MBN7819697.1"/>
    </source>
</evidence>
<reference evidence="2 3" key="1">
    <citation type="submission" date="2021-03" db="EMBL/GenBank/DDBJ databases">
        <title>novel species isolated from a fishpond in China.</title>
        <authorList>
            <person name="Lu H."/>
            <person name="Cai Z."/>
        </authorList>
    </citation>
    <scope>NUCLEOTIDE SEQUENCE [LARGE SCALE GENOMIC DNA]</scope>
    <source>
        <strain evidence="2 3">Y57</strain>
    </source>
</reference>
<protein>
    <submittedName>
        <fullName evidence="2">Uncharacterized protein</fullName>
    </submittedName>
</protein>
<keyword evidence="1" id="KW-0472">Membrane</keyword>
<dbReference type="RefSeq" id="WP_206593506.1">
    <property type="nucleotide sequence ID" value="NZ_JAFKCS010000005.1"/>
</dbReference>
<organism evidence="2 3">
    <name type="scientific">Bowmanella yangjiangensis</name>
    <dbReference type="NCBI Taxonomy" id="2811230"/>
    <lineage>
        <taxon>Bacteria</taxon>
        <taxon>Pseudomonadati</taxon>
        <taxon>Pseudomonadota</taxon>
        <taxon>Gammaproteobacteria</taxon>
        <taxon>Alteromonadales</taxon>
        <taxon>Alteromonadaceae</taxon>
        <taxon>Bowmanella</taxon>
    </lineage>
</organism>
<feature type="transmembrane region" description="Helical" evidence="1">
    <location>
        <begin position="43"/>
        <end position="63"/>
    </location>
</feature>
<comment type="caution">
    <text evidence="2">The sequence shown here is derived from an EMBL/GenBank/DDBJ whole genome shotgun (WGS) entry which is preliminary data.</text>
</comment>
<dbReference type="Proteomes" id="UP000663992">
    <property type="component" value="Unassembled WGS sequence"/>
</dbReference>
<evidence type="ECO:0000256" key="1">
    <source>
        <dbReference type="SAM" id="Phobius"/>
    </source>
</evidence>
<name>A0ABS3CRF5_9ALTE</name>
<keyword evidence="3" id="KW-1185">Reference proteome</keyword>
<evidence type="ECO:0000313" key="3">
    <source>
        <dbReference type="Proteomes" id="UP000663992"/>
    </source>
</evidence>
<keyword evidence="1" id="KW-0812">Transmembrane</keyword>
<sequence length="191" mass="21894">MSKDEQLKALYQQRKEQVKAPHSTRQLLLTKARAEQIKPGYNLWNWTLGVSLCAALLVLFQFVGITHQQLRPEYEVIQVHRLNEEKQPGELAALVAEQTRVEHADNYARYIQGQQILTAHHKRLARLVNTEDGWGLQTCDKELVLLTAQLVDQLRNNRRLEEQLKKGDEVEIAFDVDGRIVSIKAAPGLHC</sequence>
<gene>
    <name evidence="2" type="ORF">J0A65_07455</name>
</gene>
<dbReference type="EMBL" id="JAFKCS010000005">
    <property type="protein sequence ID" value="MBN7819697.1"/>
    <property type="molecule type" value="Genomic_DNA"/>
</dbReference>
<accession>A0ABS3CRF5</accession>
<proteinExistence type="predicted"/>